<dbReference type="Proteomes" id="UP000324832">
    <property type="component" value="Unassembled WGS sequence"/>
</dbReference>
<feature type="signal peptide" evidence="1">
    <location>
        <begin position="1"/>
        <end position="19"/>
    </location>
</feature>
<sequence length="286" mass="32692">MVSSIGLAVILAAILYVCATETHNETHKCEDILVHDKPHKKHIVSKGLNRPYQLAFDKHEHRIFFSHNIGSDNEDEFEIGYIEKNQMLPKTVASVINGFAIAVDNNDDVIYYGGSEGIYKENLKGMEAVNDTKKVHEVVKGHNIWDMFYKHALYFITYPTQHLYKLTSKNEIERQKHVHEEIYQFAIDGHDDTFITNETGLFLIKNETKERILYKGPKVFRAIEINNKGTAYFSGKNGIYVANKTHHALDLVVKVKNIFGLAFDNDDNIIYSNPHAIVKLLPGKCD</sequence>
<dbReference type="EMBL" id="FZQP02000226">
    <property type="protein sequence ID" value="VVC87952.1"/>
    <property type="molecule type" value="Genomic_DNA"/>
</dbReference>
<feature type="chain" id="PRO_5022700631" description="Ommochrome-binding protein" evidence="1">
    <location>
        <begin position="20"/>
        <end position="286"/>
    </location>
</feature>
<keyword evidence="3" id="KW-1185">Reference proteome</keyword>
<gene>
    <name evidence="2" type="ORF">LSINAPIS_LOCUS1444</name>
</gene>
<organism evidence="2 3">
    <name type="scientific">Leptidea sinapis</name>
    <dbReference type="NCBI Taxonomy" id="189913"/>
    <lineage>
        <taxon>Eukaryota</taxon>
        <taxon>Metazoa</taxon>
        <taxon>Ecdysozoa</taxon>
        <taxon>Arthropoda</taxon>
        <taxon>Hexapoda</taxon>
        <taxon>Insecta</taxon>
        <taxon>Pterygota</taxon>
        <taxon>Neoptera</taxon>
        <taxon>Endopterygota</taxon>
        <taxon>Lepidoptera</taxon>
        <taxon>Glossata</taxon>
        <taxon>Ditrysia</taxon>
        <taxon>Papilionoidea</taxon>
        <taxon>Pieridae</taxon>
        <taxon>Dismorphiinae</taxon>
        <taxon>Leptidea</taxon>
    </lineage>
</organism>
<protein>
    <recommendedName>
        <fullName evidence="4">Ommochrome-binding protein</fullName>
    </recommendedName>
</protein>
<dbReference type="AlphaFoldDB" id="A0A5E4PRD4"/>
<proteinExistence type="predicted"/>
<dbReference type="OrthoDB" id="7380034at2759"/>
<accession>A0A5E4PRD4</accession>
<name>A0A5E4PRD4_9NEOP</name>
<evidence type="ECO:0000313" key="3">
    <source>
        <dbReference type="Proteomes" id="UP000324832"/>
    </source>
</evidence>
<evidence type="ECO:0008006" key="4">
    <source>
        <dbReference type="Google" id="ProtNLM"/>
    </source>
</evidence>
<evidence type="ECO:0000313" key="2">
    <source>
        <dbReference type="EMBL" id="VVC87952.1"/>
    </source>
</evidence>
<reference evidence="2 3" key="1">
    <citation type="submission" date="2017-07" db="EMBL/GenBank/DDBJ databases">
        <authorList>
            <person name="Talla V."/>
            <person name="Backstrom N."/>
        </authorList>
    </citation>
    <scope>NUCLEOTIDE SEQUENCE [LARGE SCALE GENOMIC DNA]</scope>
</reference>
<dbReference type="SUPFAM" id="SSF63829">
    <property type="entry name" value="Calcium-dependent phosphotriesterase"/>
    <property type="match status" value="1"/>
</dbReference>
<keyword evidence="1" id="KW-0732">Signal</keyword>
<evidence type="ECO:0000256" key="1">
    <source>
        <dbReference type="SAM" id="SignalP"/>
    </source>
</evidence>